<reference evidence="1" key="1">
    <citation type="submission" date="2015-12" db="EMBL/GenBank/DDBJ databases">
        <title>Gene expression during late stages of embryo sac development: a critical building block for successful pollen-pistil interactions.</title>
        <authorList>
            <person name="Liu Y."/>
            <person name="Joly V."/>
            <person name="Sabar M."/>
            <person name="Matton D.P."/>
        </authorList>
    </citation>
    <scope>NUCLEOTIDE SEQUENCE</scope>
</reference>
<sequence length="73" mass="8611">MKPTRKCKTRLKNPSCSLISILRCNHKNGKESRLRNPTILPYNIQIAVPAQKWQRNRLHKNGHWASTFEIFQI</sequence>
<proteinExistence type="predicted"/>
<evidence type="ECO:0000313" key="1">
    <source>
        <dbReference type="EMBL" id="JAP14003.1"/>
    </source>
</evidence>
<dbReference type="EMBL" id="GEDG01027201">
    <property type="protein sequence ID" value="JAP14003.1"/>
    <property type="molecule type" value="Transcribed_RNA"/>
</dbReference>
<protein>
    <submittedName>
        <fullName evidence="1">Putative ovule protein</fullName>
    </submittedName>
</protein>
<accession>A0A0V0H1D8</accession>
<organism evidence="1">
    <name type="scientific">Solanum chacoense</name>
    <name type="common">Chaco potato</name>
    <dbReference type="NCBI Taxonomy" id="4108"/>
    <lineage>
        <taxon>Eukaryota</taxon>
        <taxon>Viridiplantae</taxon>
        <taxon>Streptophyta</taxon>
        <taxon>Embryophyta</taxon>
        <taxon>Tracheophyta</taxon>
        <taxon>Spermatophyta</taxon>
        <taxon>Magnoliopsida</taxon>
        <taxon>eudicotyledons</taxon>
        <taxon>Gunneridae</taxon>
        <taxon>Pentapetalae</taxon>
        <taxon>asterids</taxon>
        <taxon>lamiids</taxon>
        <taxon>Solanales</taxon>
        <taxon>Solanaceae</taxon>
        <taxon>Solanoideae</taxon>
        <taxon>Solaneae</taxon>
        <taxon>Solanum</taxon>
    </lineage>
</organism>
<name>A0A0V0H1D8_SOLCH</name>
<dbReference type="AlphaFoldDB" id="A0A0V0H1D8"/>